<proteinExistence type="predicted"/>
<keyword evidence="5" id="KW-1185">Reference proteome</keyword>
<protein>
    <submittedName>
        <fullName evidence="4">Acyl carrier protein</fullName>
    </submittedName>
</protein>
<gene>
    <name evidence="4" type="ORF">GUY60_04695</name>
</gene>
<dbReference type="OrthoDB" id="4241824at2"/>
<evidence type="ECO:0000313" key="4">
    <source>
        <dbReference type="EMBL" id="NBE50738.1"/>
    </source>
</evidence>
<dbReference type="InterPro" id="IPR006162">
    <property type="entry name" value="Ppantetheine_attach_site"/>
</dbReference>
<dbReference type="InterPro" id="IPR009081">
    <property type="entry name" value="PP-bd_ACP"/>
</dbReference>
<accession>A0A964XKN8</accession>
<evidence type="ECO:0000313" key="5">
    <source>
        <dbReference type="Proteomes" id="UP000598297"/>
    </source>
</evidence>
<evidence type="ECO:0000256" key="2">
    <source>
        <dbReference type="ARBA" id="ARBA00022553"/>
    </source>
</evidence>
<dbReference type="Pfam" id="PF00550">
    <property type="entry name" value="PP-binding"/>
    <property type="match status" value="1"/>
</dbReference>
<dbReference type="Proteomes" id="UP000598297">
    <property type="component" value="Unassembled WGS sequence"/>
</dbReference>
<evidence type="ECO:0000256" key="1">
    <source>
        <dbReference type="ARBA" id="ARBA00022450"/>
    </source>
</evidence>
<sequence>MSRTDEATGSDIDSVITRHVRVPFVDTSPLAEVGLDSLSVLRIAGELITDPEQEIDPTGLAAVRTVADLRQWLHGLLVPAQGVR</sequence>
<keyword evidence="2" id="KW-0597">Phosphoprotein</keyword>
<organism evidence="4 5">
    <name type="scientific">Streptomyces boluensis</name>
    <dbReference type="NCBI Taxonomy" id="1775135"/>
    <lineage>
        <taxon>Bacteria</taxon>
        <taxon>Bacillati</taxon>
        <taxon>Actinomycetota</taxon>
        <taxon>Actinomycetes</taxon>
        <taxon>Kitasatosporales</taxon>
        <taxon>Streptomycetaceae</taxon>
        <taxon>Streptomyces</taxon>
    </lineage>
</organism>
<dbReference type="InterPro" id="IPR036736">
    <property type="entry name" value="ACP-like_sf"/>
</dbReference>
<dbReference type="AlphaFoldDB" id="A0A964XKN8"/>
<keyword evidence="1" id="KW-0596">Phosphopantetheine</keyword>
<dbReference type="PROSITE" id="PS00012">
    <property type="entry name" value="PHOSPHOPANTETHEINE"/>
    <property type="match status" value="1"/>
</dbReference>
<name>A0A964XKN8_9ACTN</name>
<feature type="domain" description="Carrier" evidence="3">
    <location>
        <begin position="26"/>
        <end position="73"/>
    </location>
</feature>
<dbReference type="EMBL" id="JAAAHS010000019">
    <property type="protein sequence ID" value="NBE50738.1"/>
    <property type="molecule type" value="Genomic_DNA"/>
</dbReference>
<dbReference type="SUPFAM" id="SSF47336">
    <property type="entry name" value="ACP-like"/>
    <property type="match status" value="1"/>
</dbReference>
<dbReference type="Gene3D" id="1.10.1200.10">
    <property type="entry name" value="ACP-like"/>
    <property type="match status" value="1"/>
</dbReference>
<evidence type="ECO:0000259" key="3">
    <source>
        <dbReference type="Pfam" id="PF00550"/>
    </source>
</evidence>
<reference evidence="4" key="1">
    <citation type="submission" date="2020-01" db="EMBL/GenBank/DDBJ databases">
        <title>Whole-genome analyses of novel actinobacteria.</title>
        <authorList>
            <person name="Sahin N."/>
        </authorList>
    </citation>
    <scope>NUCLEOTIDE SEQUENCE</scope>
    <source>
        <strain evidence="4">YC537</strain>
    </source>
</reference>
<dbReference type="RefSeq" id="WP_161694064.1">
    <property type="nucleotide sequence ID" value="NZ_JAAAHS010000019.1"/>
</dbReference>
<comment type="caution">
    <text evidence="4">The sequence shown here is derived from an EMBL/GenBank/DDBJ whole genome shotgun (WGS) entry which is preliminary data.</text>
</comment>